<gene>
    <name evidence="4" type="ORF">IAD42_08730</name>
</gene>
<dbReference type="EMBL" id="DVJS01000217">
    <property type="protein sequence ID" value="HIS98046.1"/>
    <property type="molecule type" value="Genomic_DNA"/>
</dbReference>
<keyword evidence="1" id="KW-0328">Glycosyltransferase</keyword>
<feature type="domain" description="Glycosyl hydrolase 94 catalytic" evidence="3">
    <location>
        <begin position="347"/>
        <end position="512"/>
    </location>
</feature>
<reference evidence="4" key="1">
    <citation type="submission" date="2020-10" db="EMBL/GenBank/DDBJ databases">
        <authorList>
            <person name="Gilroy R."/>
        </authorList>
    </citation>
    <scope>NUCLEOTIDE SEQUENCE</scope>
    <source>
        <strain evidence="4">ChiHecec3B27-6122</strain>
    </source>
</reference>
<dbReference type="Pfam" id="PF17167">
    <property type="entry name" value="Glyco_hydro_94"/>
    <property type="match status" value="2"/>
</dbReference>
<reference evidence="4" key="2">
    <citation type="journal article" date="2021" name="PeerJ">
        <title>Extensive microbial diversity within the chicken gut microbiome revealed by metagenomics and culture.</title>
        <authorList>
            <person name="Gilroy R."/>
            <person name="Ravi A."/>
            <person name="Getino M."/>
            <person name="Pursley I."/>
            <person name="Horton D.L."/>
            <person name="Alikhan N.F."/>
            <person name="Baker D."/>
            <person name="Gharbi K."/>
            <person name="Hall N."/>
            <person name="Watson M."/>
            <person name="Adriaenssens E.M."/>
            <person name="Foster-Nyarko E."/>
            <person name="Jarju S."/>
            <person name="Secka A."/>
            <person name="Antonio M."/>
            <person name="Oren A."/>
            <person name="Chaudhuri R.R."/>
            <person name="La Ragione R."/>
            <person name="Hildebrand F."/>
            <person name="Pallen M.J."/>
        </authorList>
    </citation>
    <scope>NUCLEOTIDE SEQUENCE</scope>
    <source>
        <strain evidence="4">ChiHecec3B27-6122</strain>
    </source>
</reference>
<dbReference type="GO" id="GO:0016757">
    <property type="term" value="F:glycosyltransferase activity"/>
    <property type="evidence" value="ECO:0007669"/>
    <property type="project" value="UniProtKB-KW"/>
</dbReference>
<dbReference type="GO" id="GO:0005975">
    <property type="term" value="P:carbohydrate metabolic process"/>
    <property type="evidence" value="ECO:0007669"/>
    <property type="project" value="InterPro"/>
</dbReference>
<evidence type="ECO:0000256" key="1">
    <source>
        <dbReference type="ARBA" id="ARBA00022676"/>
    </source>
</evidence>
<dbReference type="SUPFAM" id="SSF48208">
    <property type="entry name" value="Six-hairpin glycosidases"/>
    <property type="match status" value="1"/>
</dbReference>
<feature type="domain" description="Glycosyl hydrolase 94 catalytic" evidence="3">
    <location>
        <begin position="97"/>
        <end position="272"/>
    </location>
</feature>
<organism evidence="4 5">
    <name type="scientific">Candidatus Scatomorpha pullistercoris</name>
    <dbReference type="NCBI Taxonomy" id="2840929"/>
    <lineage>
        <taxon>Bacteria</taxon>
        <taxon>Bacillati</taxon>
        <taxon>Bacillota</taxon>
        <taxon>Clostridia</taxon>
        <taxon>Eubacteriales</taxon>
        <taxon>Candidatus Scatomorpha</taxon>
    </lineage>
</organism>
<keyword evidence="2" id="KW-0808">Transferase</keyword>
<dbReference type="Gene3D" id="1.50.10.10">
    <property type="match status" value="1"/>
</dbReference>
<proteinExistence type="predicted"/>
<dbReference type="PANTHER" id="PTHR37469">
    <property type="entry name" value="CELLOBIONIC ACID PHOSPHORYLASE-RELATED"/>
    <property type="match status" value="1"/>
</dbReference>
<accession>A0A9D1G6E1</accession>
<dbReference type="InterPro" id="IPR012341">
    <property type="entry name" value="6hp_glycosidase-like_sf"/>
</dbReference>
<dbReference type="InterPro" id="IPR008928">
    <property type="entry name" value="6-hairpin_glycosidase_sf"/>
</dbReference>
<dbReference type="InterPro" id="IPR033432">
    <property type="entry name" value="GH94_catalytic"/>
</dbReference>
<evidence type="ECO:0000313" key="5">
    <source>
        <dbReference type="Proteomes" id="UP000886876"/>
    </source>
</evidence>
<name>A0A9D1G6E1_9FIRM</name>
<dbReference type="AlphaFoldDB" id="A0A9D1G6E1"/>
<protein>
    <submittedName>
        <fullName evidence="4">Cellobiose phosphorylase</fullName>
    </submittedName>
</protein>
<evidence type="ECO:0000259" key="3">
    <source>
        <dbReference type="Pfam" id="PF17167"/>
    </source>
</evidence>
<comment type="caution">
    <text evidence="4">The sequence shown here is derived from an EMBL/GenBank/DDBJ whole genome shotgun (WGS) entry which is preliminary data.</text>
</comment>
<dbReference type="InterPro" id="IPR052047">
    <property type="entry name" value="GH94_Enzymes"/>
</dbReference>
<evidence type="ECO:0000256" key="2">
    <source>
        <dbReference type="ARBA" id="ARBA00022679"/>
    </source>
</evidence>
<feature type="non-terminal residue" evidence="4">
    <location>
        <position position="1"/>
    </location>
</feature>
<dbReference type="PANTHER" id="PTHR37469:SF2">
    <property type="entry name" value="CELLOBIONIC ACID PHOSPHORYLASE"/>
    <property type="match status" value="1"/>
</dbReference>
<dbReference type="Proteomes" id="UP000886876">
    <property type="component" value="Unassembled WGS sequence"/>
</dbReference>
<sequence length="606" mass="67494">RETVGALRFAPAALEPGGEAEFWLLIGMAQDGTEPVLPHVAELSRSLDETRRWWSEAAPLRFESGRRDFDLLLRWVGVQPVLRRIFGCSFLPHHDYGRGGRGWRDLWQDSLGLLLSGEDGLRSQLAAYCGGMRTDGTNATIIGERPGEFRADRNDIVRVWMDHAFWPVLTICEYIDRTGDLPFLLEEAPYFSDGLVMRGTQRMPEPVKEAPGTVAEHLIISQLAAARETGGHGALRLRGADWNDALDMAPTRGESAAFSFAYCLSLGRLSDMLDALSERGVTALGLPRRVRLLLGEGARLEDYCRACASGTGAEKESFQTCDISAALRREAGKLGARLRAQEWLQAGEDGWFNSYYDEAGERAECAEPGSERMMLTGQVFALMSSVSDDEQAAQLVRAARRLLFDKNLGGYRLNTDFGDRPNRLGRMFAFAYGTKENGAVFSHMAVMYACALYERGFVHEGFEALSALFEHALDFETSRIYPGIPEYFEPDGRGAYHYLTGAGAWTLRTVVGQMYGIRGRLGAMCIEPKLLARQFDRNKTASVRLRFGGLLWTVSYFDPLGLDYGQYRPELVLDGTPLPGNTVPRRFMDEAAPGSEHRLEVFLKEK</sequence>
<evidence type="ECO:0000313" key="4">
    <source>
        <dbReference type="EMBL" id="HIS98046.1"/>
    </source>
</evidence>